<dbReference type="SMART" id="SM00487">
    <property type="entry name" value="DEXDc"/>
    <property type="match status" value="1"/>
</dbReference>
<feature type="compositionally biased region" description="Basic residues" evidence="8">
    <location>
        <begin position="390"/>
        <end position="400"/>
    </location>
</feature>
<keyword evidence="2 7" id="KW-0378">Hydrolase</keyword>
<proteinExistence type="inferred from homology"/>
<protein>
    <recommendedName>
        <fullName evidence="14">RNA helicase</fullName>
    </recommendedName>
</protein>
<dbReference type="Gene3D" id="3.40.50.300">
    <property type="entry name" value="P-loop containing nucleotide triphosphate hydrolases"/>
    <property type="match status" value="2"/>
</dbReference>
<dbReference type="PANTHER" id="PTHR47959">
    <property type="entry name" value="ATP-DEPENDENT RNA HELICASE RHLE-RELATED"/>
    <property type="match status" value="1"/>
</dbReference>
<evidence type="ECO:0000256" key="8">
    <source>
        <dbReference type="SAM" id="MobiDB-lite"/>
    </source>
</evidence>
<dbReference type="GO" id="GO:0003724">
    <property type="term" value="F:RNA helicase activity"/>
    <property type="evidence" value="ECO:0007669"/>
    <property type="project" value="InterPro"/>
</dbReference>
<dbReference type="PROSITE" id="PS00039">
    <property type="entry name" value="DEAD_ATP_HELICASE"/>
    <property type="match status" value="1"/>
</dbReference>
<dbReference type="GO" id="GO:0016787">
    <property type="term" value="F:hydrolase activity"/>
    <property type="evidence" value="ECO:0007669"/>
    <property type="project" value="UniProtKB-KW"/>
</dbReference>
<dbReference type="PROSITE" id="PS51194">
    <property type="entry name" value="HELICASE_CTER"/>
    <property type="match status" value="1"/>
</dbReference>
<evidence type="ECO:0000259" key="9">
    <source>
        <dbReference type="PROSITE" id="PS51192"/>
    </source>
</evidence>
<dbReference type="GO" id="GO:0003676">
    <property type="term" value="F:nucleic acid binding"/>
    <property type="evidence" value="ECO:0007669"/>
    <property type="project" value="InterPro"/>
</dbReference>
<evidence type="ECO:0000256" key="4">
    <source>
        <dbReference type="ARBA" id="ARBA00022840"/>
    </source>
</evidence>
<dbReference type="EMBL" id="MFSQ01000086">
    <property type="protein sequence ID" value="OGI39752.1"/>
    <property type="molecule type" value="Genomic_DNA"/>
</dbReference>
<dbReference type="InterPro" id="IPR050079">
    <property type="entry name" value="DEAD_box_RNA_helicase"/>
</dbReference>
<dbReference type="Pfam" id="PF00270">
    <property type="entry name" value="DEAD"/>
    <property type="match status" value="1"/>
</dbReference>
<accession>A0A1F6T3K7</accession>
<evidence type="ECO:0000256" key="1">
    <source>
        <dbReference type="ARBA" id="ARBA00022741"/>
    </source>
</evidence>
<sequence length="496" mass="54762">MSFENLKLDPRLMRAIAACHFKQPTDIQTQAIPVALEGRDLMASAQTGTGKTAAFVLPALHRILNTPARKGRGPRVLVLTPTRELAMQVTDNIRQFSRECHITSGSVVGGVGYGPQMQLLGRPLDLLVATPGRLMDHMESGRVDFSRLEILVLDEADRMLDMGFLGAVKTIAKALPSERQTLLFSATLEGEVLTVAKQLLRDPVRISLAANSDQHASITQQIHEVDDVEHKHALLTHYLKDDALYQAVIFIATKHGADKLAKKLAAQGHASAALHGNMNQNQRKRAVDRMRRGEFRVLVATDVAARGLDIRGLSHVFNFDLPMVAEDYIHRIGRTGRAGATGTAISFVDSEDRYLLKGIERLTGRSLSRQVIPGLEPKRPHGRGGERPSNGKHRPHRRHDSRPGFRAADSPNGQRRGPRAMDGAFADSHHRKPGHQPSHPRRDRVDSAPGNHRAEADGNRVAPRQEHRDRPHHPKPGQGRRFGGKPQRNGRDRASA</sequence>
<dbReference type="InterPro" id="IPR044742">
    <property type="entry name" value="DEAD/DEAH_RhlB"/>
</dbReference>
<keyword evidence="4 7" id="KW-0067">ATP-binding</keyword>
<dbReference type="STRING" id="1817756.A2140_01175"/>
<keyword evidence="3 7" id="KW-0347">Helicase</keyword>
<feature type="domain" description="Helicase C-terminal" evidence="10">
    <location>
        <begin position="238"/>
        <end position="379"/>
    </location>
</feature>
<comment type="similarity">
    <text evidence="5 7">Belongs to the DEAD box helicase family.</text>
</comment>
<evidence type="ECO:0000313" key="13">
    <source>
        <dbReference type="Proteomes" id="UP000178379"/>
    </source>
</evidence>
<evidence type="ECO:0000259" key="10">
    <source>
        <dbReference type="PROSITE" id="PS51194"/>
    </source>
</evidence>
<feature type="domain" description="Helicase ATP-binding" evidence="9">
    <location>
        <begin position="32"/>
        <end position="206"/>
    </location>
</feature>
<name>A0A1F6T3K7_9PROT</name>
<evidence type="ECO:0008006" key="14">
    <source>
        <dbReference type="Google" id="ProtNLM"/>
    </source>
</evidence>
<dbReference type="CDD" id="cd18787">
    <property type="entry name" value="SF2_C_DEAD"/>
    <property type="match status" value="1"/>
</dbReference>
<dbReference type="GO" id="GO:0005524">
    <property type="term" value="F:ATP binding"/>
    <property type="evidence" value="ECO:0007669"/>
    <property type="project" value="UniProtKB-KW"/>
</dbReference>
<dbReference type="InterPro" id="IPR014001">
    <property type="entry name" value="Helicase_ATP-bd"/>
</dbReference>
<evidence type="ECO:0000256" key="3">
    <source>
        <dbReference type="ARBA" id="ARBA00022806"/>
    </source>
</evidence>
<gene>
    <name evidence="12" type="ORF">A2140_01175</name>
</gene>
<reference evidence="12 13" key="1">
    <citation type="journal article" date="2016" name="Nat. Commun.">
        <title>Thousands of microbial genomes shed light on interconnected biogeochemical processes in an aquifer system.</title>
        <authorList>
            <person name="Anantharaman K."/>
            <person name="Brown C.T."/>
            <person name="Hug L.A."/>
            <person name="Sharon I."/>
            <person name="Castelle C.J."/>
            <person name="Probst A.J."/>
            <person name="Thomas B.C."/>
            <person name="Singh A."/>
            <person name="Wilkins M.J."/>
            <person name="Karaoz U."/>
            <person name="Brodie E.L."/>
            <person name="Williams K.H."/>
            <person name="Hubbard S.S."/>
            <person name="Banfield J.F."/>
        </authorList>
    </citation>
    <scope>NUCLEOTIDE SEQUENCE [LARGE SCALE GENOMIC DNA]</scope>
</reference>
<dbReference type="InterPro" id="IPR000629">
    <property type="entry name" value="RNA-helicase_DEAD-box_CS"/>
</dbReference>
<dbReference type="AlphaFoldDB" id="A0A1F6T3K7"/>
<evidence type="ECO:0000259" key="11">
    <source>
        <dbReference type="PROSITE" id="PS51195"/>
    </source>
</evidence>
<feature type="compositionally biased region" description="Basic residues" evidence="8">
    <location>
        <begin position="429"/>
        <end position="442"/>
    </location>
</feature>
<dbReference type="PROSITE" id="PS51195">
    <property type="entry name" value="Q_MOTIF"/>
    <property type="match status" value="1"/>
</dbReference>
<dbReference type="CDD" id="cd00268">
    <property type="entry name" value="DEADc"/>
    <property type="match status" value="1"/>
</dbReference>
<evidence type="ECO:0000256" key="7">
    <source>
        <dbReference type="RuleBase" id="RU000492"/>
    </source>
</evidence>
<dbReference type="InterPro" id="IPR014014">
    <property type="entry name" value="RNA_helicase_DEAD_Q_motif"/>
</dbReference>
<dbReference type="InterPro" id="IPR027417">
    <property type="entry name" value="P-loop_NTPase"/>
</dbReference>
<dbReference type="SUPFAM" id="SSF52540">
    <property type="entry name" value="P-loop containing nucleoside triphosphate hydrolases"/>
    <property type="match status" value="1"/>
</dbReference>
<organism evidence="12 13">
    <name type="scientific">Candidatus Muproteobacteria bacterium RBG_16_62_13</name>
    <dbReference type="NCBI Taxonomy" id="1817756"/>
    <lineage>
        <taxon>Bacteria</taxon>
        <taxon>Pseudomonadati</taxon>
        <taxon>Pseudomonadota</taxon>
        <taxon>Candidatus Muproteobacteria</taxon>
    </lineage>
</organism>
<dbReference type="InterPro" id="IPR001650">
    <property type="entry name" value="Helicase_C-like"/>
</dbReference>
<dbReference type="InterPro" id="IPR011545">
    <property type="entry name" value="DEAD/DEAH_box_helicase_dom"/>
</dbReference>
<evidence type="ECO:0000256" key="6">
    <source>
        <dbReference type="PROSITE-ProRule" id="PRU00552"/>
    </source>
</evidence>
<dbReference type="PANTHER" id="PTHR47959:SF17">
    <property type="entry name" value="ATP-DEPENDENT RNA HELICASE DEAD BOX FAMILY"/>
    <property type="match status" value="1"/>
</dbReference>
<feature type="domain" description="DEAD-box RNA helicase Q" evidence="11">
    <location>
        <begin position="1"/>
        <end position="29"/>
    </location>
</feature>
<evidence type="ECO:0000256" key="5">
    <source>
        <dbReference type="ARBA" id="ARBA00038437"/>
    </source>
</evidence>
<dbReference type="PROSITE" id="PS51192">
    <property type="entry name" value="HELICASE_ATP_BIND_1"/>
    <property type="match status" value="1"/>
</dbReference>
<feature type="short sequence motif" description="Q motif" evidence="6">
    <location>
        <begin position="1"/>
        <end position="29"/>
    </location>
</feature>
<keyword evidence="1 7" id="KW-0547">Nucleotide-binding</keyword>
<dbReference type="Proteomes" id="UP000178379">
    <property type="component" value="Unassembled WGS sequence"/>
</dbReference>
<dbReference type="Pfam" id="PF00271">
    <property type="entry name" value="Helicase_C"/>
    <property type="match status" value="1"/>
</dbReference>
<evidence type="ECO:0000256" key="2">
    <source>
        <dbReference type="ARBA" id="ARBA00022801"/>
    </source>
</evidence>
<comment type="caution">
    <text evidence="12">The sequence shown here is derived from an EMBL/GenBank/DDBJ whole genome shotgun (WGS) entry which is preliminary data.</text>
</comment>
<feature type="compositionally biased region" description="Basic and acidic residues" evidence="8">
    <location>
        <begin position="452"/>
        <end position="469"/>
    </location>
</feature>
<feature type="region of interest" description="Disordered" evidence="8">
    <location>
        <begin position="368"/>
        <end position="496"/>
    </location>
</feature>
<evidence type="ECO:0000313" key="12">
    <source>
        <dbReference type="EMBL" id="OGI39752.1"/>
    </source>
</evidence>
<dbReference type="GO" id="GO:0005829">
    <property type="term" value="C:cytosol"/>
    <property type="evidence" value="ECO:0007669"/>
    <property type="project" value="TreeGrafter"/>
</dbReference>
<dbReference type="SMART" id="SM00490">
    <property type="entry name" value="HELICc"/>
    <property type="match status" value="1"/>
</dbReference>
<feature type="compositionally biased region" description="Basic and acidic residues" evidence="8">
    <location>
        <begin position="376"/>
        <end position="386"/>
    </location>
</feature>